<dbReference type="Proteomes" id="UP001501081">
    <property type="component" value="Unassembled WGS sequence"/>
</dbReference>
<keyword evidence="2" id="KW-1185">Reference proteome</keyword>
<dbReference type="EMBL" id="BAABAK010000016">
    <property type="protein sequence ID" value="GAA3977569.1"/>
    <property type="molecule type" value="Genomic_DNA"/>
</dbReference>
<name>A0ABP7Q763_9SPHI</name>
<protein>
    <recommendedName>
        <fullName evidence="3">Grasp-with-spasm system SPASM domain peptide maturase</fullName>
    </recommendedName>
</protein>
<accession>A0ABP7Q763</accession>
<comment type="caution">
    <text evidence="1">The sequence shown here is derived from an EMBL/GenBank/DDBJ whole genome shotgun (WGS) entry which is preliminary data.</text>
</comment>
<dbReference type="RefSeq" id="WP_344768694.1">
    <property type="nucleotide sequence ID" value="NZ_BAABAK010000016.1"/>
</dbReference>
<sequence length="362" mass="42821">MNNLFLRNQLCVPVKGYNRAIIYDILRKDYFLIPKEHCAILDTNDFIQFDKIEDVEEREELIDFLVNEEIIFQLSTSEQKKHFKSLNRNFENPNPLTNVIIHSNIDFRFLDLIKDQYLLNLSIISQEIDDNLLAILQKVSELEIDSIYLYIENSNIEKLDEYKKLFANYSLIFSVNFFNSKKIIDKTQLSQNIYYNFFEEEFSTYKRTLSIDKLAINAEHFLEAYNFHSYYFAKVYIDENGNIKNGLNNLENFGCIKSLTSSQFKEIISSSNFKELGTIKKKETLVCCDCEYRYMCVDSRVPSKGKKHWFHQFECVYNPYLSKWSNEEGYLNLEESGVYISASGCTIDQEKLSENFDKIWNT</sequence>
<organism evidence="1 2">
    <name type="scientific">Pedobacter ginsengiterrae</name>
    <dbReference type="NCBI Taxonomy" id="871696"/>
    <lineage>
        <taxon>Bacteria</taxon>
        <taxon>Pseudomonadati</taxon>
        <taxon>Bacteroidota</taxon>
        <taxon>Sphingobacteriia</taxon>
        <taxon>Sphingobacteriales</taxon>
        <taxon>Sphingobacteriaceae</taxon>
        <taxon>Pedobacter</taxon>
    </lineage>
</organism>
<evidence type="ECO:0000313" key="1">
    <source>
        <dbReference type="EMBL" id="GAA3977569.1"/>
    </source>
</evidence>
<evidence type="ECO:0008006" key="3">
    <source>
        <dbReference type="Google" id="ProtNLM"/>
    </source>
</evidence>
<evidence type="ECO:0000313" key="2">
    <source>
        <dbReference type="Proteomes" id="UP001501081"/>
    </source>
</evidence>
<gene>
    <name evidence="1" type="ORF">GCM10022246_32330</name>
</gene>
<proteinExistence type="predicted"/>
<reference evidence="2" key="1">
    <citation type="journal article" date="2019" name="Int. J. Syst. Evol. Microbiol.">
        <title>The Global Catalogue of Microorganisms (GCM) 10K type strain sequencing project: providing services to taxonomists for standard genome sequencing and annotation.</title>
        <authorList>
            <consortium name="The Broad Institute Genomics Platform"/>
            <consortium name="The Broad Institute Genome Sequencing Center for Infectious Disease"/>
            <person name="Wu L."/>
            <person name="Ma J."/>
        </authorList>
    </citation>
    <scope>NUCLEOTIDE SEQUENCE [LARGE SCALE GENOMIC DNA]</scope>
    <source>
        <strain evidence="2">JCM 17338</strain>
    </source>
</reference>